<accession>A0A1F7GC04</accession>
<feature type="transmembrane region" description="Helical" evidence="1">
    <location>
        <begin position="12"/>
        <end position="34"/>
    </location>
</feature>
<organism evidence="2 3">
    <name type="scientific">Candidatus Roizmanbacteria bacterium RIFCSPHIGHO2_01_FULL_39_12c</name>
    <dbReference type="NCBI Taxonomy" id="1802031"/>
    <lineage>
        <taxon>Bacteria</taxon>
        <taxon>Candidatus Roizmaniibacteriota</taxon>
    </lineage>
</organism>
<evidence type="ECO:0000313" key="2">
    <source>
        <dbReference type="EMBL" id="OGK16404.1"/>
    </source>
</evidence>
<feature type="transmembrane region" description="Helical" evidence="1">
    <location>
        <begin position="91"/>
        <end position="110"/>
    </location>
</feature>
<sequence>MRKFAYETFLFLTWLLPMLFFSYLAFVFIFFTLFPDFPLILNQKNILALSNSQFAFGLILLFVLSFIGLYLKVKEKSLNFSLPKLGSTSEWLVLLTTSYFFSYFIIRTFFELRRFNSLLILSLTLFFIFFLYNLSTFLTSPNLEYFKLLIFSSQKKSYSLFSNKYHRQILLNFGRNGFILFLSTLFCLVLVYLTLWTLENVYAFGSQKVALILLLSSVWFLFGYLIKVQLQRRLNYLIYIFRKIAANKKVLHEFKEMTLNILKSFLIGLGIISLFAVIVGFFAWRLNRQAQIQKKLRESLVITDIVPHKTTLAELVKVRGYNFGWRLNPNDKLLSDYGPVIVEEWTEQQISFRVPLNWQVGELNLWVEKYETDNDNYTRKLQSNKLQIEIASRWTYYPSQEELDRKDIGSYISRGLKKIRRFILHRE</sequence>
<proteinExistence type="predicted"/>
<comment type="caution">
    <text evidence="2">The sequence shown here is derived from an EMBL/GenBank/DDBJ whole genome shotgun (WGS) entry which is preliminary data.</text>
</comment>
<keyword evidence="1" id="KW-0472">Membrane</keyword>
<reference evidence="2 3" key="1">
    <citation type="journal article" date="2016" name="Nat. Commun.">
        <title>Thousands of microbial genomes shed light on interconnected biogeochemical processes in an aquifer system.</title>
        <authorList>
            <person name="Anantharaman K."/>
            <person name="Brown C.T."/>
            <person name="Hug L.A."/>
            <person name="Sharon I."/>
            <person name="Castelle C.J."/>
            <person name="Probst A.J."/>
            <person name="Thomas B.C."/>
            <person name="Singh A."/>
            <person name="Wilkins M.J."/>
            <person name="Karaoz U."/>
            <person name="Brodie E.L."/>
            <person name="Williams K.H."/>
            <person name="Hubbard S.S."/>
            <person name="Banfield J.F."/>
        </authorList>
    </citation>
    <scope>NUCLEOTIDE SEQUENCE [LARGE SCALE GENOMIC DNA]</scope>
</reference>
<gene>
    <name evidence="2" type="ORF">A2774_03030</name>
</gene>
<dbReference type="Proteomes" id="UP000177208">
    <property type="component" value="Unassembled WGS sequence"/>
</dbReference>
<evidence type="ECO:0000313" key="3">
    <source>
        <dbReference type="Proteomes" id="UP000177208"/>
    </source>
</evidence>
<dbReference type="EMBL" id="MFZG01000023">
    <property type="protein sequence ID" value="OGK16404.1"/>
    <property type="molecule type" value="Genomic_DNA"/>
</dbReference>
<dbReference type="AlphaFoldDB" id="A0A1F7GC04"/>
<feature type="transmembrane region" description="Helical" evidence="1">
    <location>
        <begin position="265"/>
        <end position="287"/>
    </location>
</feature>
<feature type="transmembrane region" description="Helical" evidence="1">
    <location>
        <begin position="117"/>
        <end position="138"/>
    </location>
</feature>
<feature type="transmembrane region" description="Helical" evidence="1">
    <location>
        <begin position="46"/>
        <end position="71"/>
    </location>
</feature>
<keyword evidence="1" id="KW-1133">Transmembrane helix</keyword>
<keyword evidence="1" id="KW-0812">Transmembrane</keyword>
<feature type="transmembrane region" description="Helical" evidence="1">
    <location>
        <begin position="178"/>
        <end position="197"/>
    </location>
</feature>
<feature type="transmembrane region" description="Helical" evidence="1">
    <location>
        <begin position="209"/>
        <end position="226"/>
    </location>
</feature>
<protein>
    <submittedName>
        <fullName evidence="2">Uncharacterized protein</fullName>
    </submittedName>
</protein>
<evidence type="ECO:0000256" key="1">
    <source>
        <dbReference type="SAM" id="Phobius"/>
    </source>
</evidence>
<name>A0A1F7GC04_9BACT</name>